<reference evidence="1 2" key="1">
    <citation type="journal article" date="2016" name="Sci. Rep.">
        <title>The genome sequence of the outbreeding globe artichoke constructed de novo incorporating a phase-aware low-pass sequencing strategy of F1 progeny.</title>
        <authorList>
            <person name="Scaglione D."/>
            <person name="Reyes-Chin-Wo S."/>
            <person name="Acquadro A."/>
            <person name="Froenicke L."/>
            <person name="Portis E."/>
            <person name="Beitel C."/>
            <person name="Tirone M."/>
            <person name="Mauro R."/>
            <person name="Lo Monaco A."/>
            <person name="Mauromicale G."/>
            <person name="Faccioli P."/>
            <person name="Cattivelli L."/>
            <person name="Rieseberg L."/>
            <person name="Michelmore R."/>
            <person name="Lanteri S."/>
        </authorList>
    </citation>
    <scope>NUCLEOTIDE SEQUENCE [LARGE SCALE GENOMIC DNA]</scope>
    <source>
        <strain evidence="1">2C</strain>
    </source>
</reference>
<name>A0A103XU05_CYNCS</name>
<dbReference type="PANTHER" id="PTHR44916:SF1">
    <property type="entry name" value="CHAPERONE DNAJ-DOMAIN SUPERFAMILY PROTEIN-RELATED"/>
    <property type="match status" value="1"/>
</dbReference>
<evidence type="ECO:0000313" key="1">
    <source>
        <dbReference type="EMBL" id="KVH96810.1"/>
    </source>
</evidence>
<accession>A0A103XU05</accession>
<organism evidence="1 2">
    <name type="scientific">Cynara cardunculus var. scolymus</name>
    <name type="common">Globe artichoke</name>
    <name type="synonym">Cynara scolymus</name>
    <dbReference type="NCBI Taxonomy" id="59895"/>
    <lineage>
        <taxon>Eukaryota</taxon>
        <taxon>Viridiplantae</taxon>
        <taxon>Streptophyta</taxon>
        <taxon>Embryophyta</taxon>
        <taxon>Tracheophyta</taxon>
        <taxon>Spermatophyta</taxon>
        <taxon>Magnoliopsida</taxon>
        <taxon>eudicotyledons</taxon>
        <taxon>Gunneridae</taxon>
        <taxon>Pentapetalae</taxon>
        <taxon>asterids</taxon>
        <taxon>campanulids</taxon>
        <taxon>Asterales</taxon>
        <taxon>Asteraceae</taxon>
        <taxon>Carduoideae</taxon>
        <taxon>Cardueae</taxon>
        <taxon>Carduinae</taxon>
        <taxon>Cynara</taxon>
    </lineage>
</organism>
<dbReference type="InterPro" id="IPR042977">
    <property type="entry name" value="AtJ6-like"/>
</dbReference>
<gene>
    <name evidence="1" type="ORF">Ccrd_001098</name>
</gene>
<evidence type="ECO:0008006" key="3">
    <source>
        <dbReference type="Google" id="ProtNLM"/>
    </source>
</evidence>
<sequence length="202" mass="23308">MNYAKRCSLDMMHFFDIVRTKIYIGNLDLLVTEEEPSQIFLLCGTSTKEAIQSMHGSYPYWSTCSPPFLDKSVTSKQAMKRNLFTRNLPTRIMLIGLHHQGCQRKVSATAKRYLDLGDEEKRALYDQIGYVDDVCCRSKRESDDLYTIISQWQSERKGRLDAMFASLVCKYGGDEPSSEPTDEEFEAAREKLKKRKGFKKSK</sequence>
<dbReference type="Proteomes" id="UP000243975">
    <property type="component" value="Unassembled WGS sequence"/>
</dbReference>
<proteinExistence type="predicted"/>
<dbReference type="AlphaFoldDB" id="A0A103XU05"/>
<dbReference type="EMBL" id="LEKV01004173">
    <property type="protein sequence ID" value="KVH96810.1"/>
    <property type="molecule type" value="Genomic_DNA"/>
</dbReference>
<protein>
    <recommendedName>
        <fullName evidence="3">DnaJ domain-containing protein</fullName>
    </recommendedName>
</protein>
<keyword evidence="2" id="KW-1185">Reference proteome</keyword>
<dbReference type="Gramene" id="KVH96810">
    <property type="protein sequence ID" value="KVH96810"/>
    <property type="gene ID" value="Ccrd_001098"/>
</dbReference>
<comment type="caution">
    <text evidence="1">The sequence shown here is derived from an EMBL/GenBank/DDBJ whole genome shotgun (WGS) entry which is preliminary data.</text>
</comment>
<dbReference type="PANTHER" id="PTHR44916">
    <property type="entry name" value="CHAPERONE DNAJ-DOMAIN SUPERFAMILY PROTEIN-RELATED"/>
    <property type="match status" value="1"/>
</dbReference>
<evidence type="ECO:0000313" key="2">
    <source>
        <dbReference type="Proteomes" id="UP000243975"/>
    </source>
</evidence>